<dbReference type="Proteomes" id="UP000016931">
    <property type="component" value="Unassembled WGS sequence"/>
</dbReference>
<accession>N1QKC7</accession>
<evidence type="ECO:0000256" key="1">
    <source>
        <dbReference type="SAM" id="MobiDB-lite"/>
    </source>
</evidence>
<evidence type="ECO:0000313" key="2">
    <source>
        <dbReference type="EMBL" id="EMF12260.1"/>
    </source>
</evidence>
<dbReference type="AlphaFoldDB" id="N1QKC7"/>
<dbReference type="GeneID" id="27899219"/>
<dbReference type="eggNOG" id="ENOG502RM7F">
    <property type="taxonomic scope" value="Eukaryota"/>
</dbReference>
<sequence length="227" mass="23965">MSDAQESSDTSAPVSEISSREHALLVAALSSLKSGAPELDMDLFVKFGNFKTKKTALNQWALLKKKLLARPKEGEEGYKAPVPATPKKTPGRKRAKKESDEGNDLDDEGEAVKKGKTPRKTAAKNAKKGPDDGAAEDEAVAGADTGASPPSIKKPRGRPRKNAATAAFKPVKTDTFAEQAAAAAADSEHVDSVDPAEMVPAAQRQETSIPVAVDENTNMEGVLETTE</sequence>
<evidence type="ECO:0000313" key="3">
    <source>
        <dbReference type="Proteomes" id="UP000016931"/>
    </source>
</evidence>
<feature type="region of interest" description="Disordered" evidence="1">
    <location>
        <begin position="69"/>
        <end position="173"/>
    </location>
</feature>
<proteinExistence type="predicted"/>
<feature type="region of interest" description="Disordered" evidence="1">
    <location>
        <begin position="202"/>
        <end position="227"/>
    </location>
</feature>
<gene>
    <name evidence="2" type="ORF">SEPMUDRAFT_126535</name>
</gene>
<keyword evidence="3" id="KW-1185">Reference proteome</keyword>
<dbReference type="STRING" id="692275.N1QKC7"/>
<dbReference type="RefSeq" id="XP_016760381.1">
    <property type="nucleotide sequence ID" value="XM_016902082.1"/>
</dbReference>
<protein>
    <submittedName>
        <fullName evidence="2">Uncharacterized protein</fullName>
    </submittedName>
</protein>
<organism evidence="2 3">
    <name type="scientific">Sphaerulina musiva (strain SO2202)</name>
    <name type="common">Poplar stem canker fungus</name>
    <name type="synonym">Septoria musiva</name>
    <dbReference type="NCBI Taxonomy" id="692275"/>
    <lineage>
        <taxon>Eukaryota</taxon>
        <taxon>Fungi</taxon>
        <taxon>Dikarya</taxon>
        <taxon>Ascomycota</taxon>
        <taxon>Pezizomycotina</taxon>
        <taxon>Dothideomycetes</taxon>
        <taxon>Dothideomycetidae</taxon>
        <taxon>Mycosphaerellales</taxon>
        <taxon>Mycosphaerellaceae</taxon>
        <taxon>Sphaerulina</taxon>
    </lineage>
</organism>
<dbReference type="HOGENOM" id="CLU_1220360_0_0_1"/>
<name>N1QKC7_SPHMS</name>
<reference evidence="2 3" key="1">
    <citation type="journal article" date="2012" name="PLoS Pathog.">
        <title>Diverse lifestyles and strategies of plant pathogenesis encoded in the genomes of eighteen Dothideomycetes fungi.</title>
        <authorList>
            <person name="Ohm R.A."/>
            <person name="Feau N."/>
            <person name="Henrissat B."/>
            <person name="Schoch C.L."/>
            <person name="Horwitz B.A."/>
            <person name="Barry K.W."/>
            <person name="Condon B.J."/>
            <person name="Copeland A.C."/>
            <person name="Dhillon B."/>
            <person name="Glaser F."/>
            <person name="Hesse C.N."/>
            <person name="Kosti I."/>
            <person name="LaButti K."/>
            <person name="Lindquist E.A."/>
            <person name="Lucas S."/>
            <person name="Salamov A.A."/>
            <person name="Bradshaw R.E."/>
            <person name="Ciuffetti L."/>
            <person name="Hamelin R.C."/>
            <person name="Kema G.H.J."/>
            <person name="Lawrence C."/>
            <person name="Scott J.A."/>
            <person name="Spatafora J.W."/>
            <person name="Turgeon B.G."/>
            <person name="de Wit P.J.G.M."/>
            <person name="Zhong S."/>
            <person name="Goodwin S.B."/>
            <person name="Grigoriev I.V."/>
        </authorList>
    </citation>
    <scope>NUCLEOTIDE SEQUENCE [LARGE SCALE GENOMIC DNA]</scope>
    <source>
        <strain evidence="2 3">SO2202</strain>
    </source>
</reference>
<feature type="compositionally biased region" description="Basic residues" evidence="1">
    <location>
        <begin position="114"/>
        <end position="127"/>
    </location>
</feature>
<dbReference type="EMBL" id="KB456265">
    <property type="protein sequence ID" value="EMF12260.1"/>
    <property type="molecule type" value="Genomic_DNA"/>
</dbReference>
<feature type="compositionally biased region" description="Low complexity" evidence="1">
    <location>
        <begin position="79"/>
        <end position="88"/>
    </location>
</feature>